<dbReference type="GeneID" id="93823427"/>
<reference evidence="7" key="3">
    <citation type="journal article" date="2018" name="Vet. Microbiol.">
        <title>Molecular epidemiology of methicillin-resistant staphylococci amongst veterinary personnel, personnel-owned pets, patients and the hospital environment of two companion animal veterinary hospitals.</title>
        <authorList>
            <person name="Worthing K.A."/>
            <person name="Brown J."/>
            <person name="Gerber L."/>
            <person name="Abraham S."/>
            <person name="Trott D."/>
            <person name="Norris J.M."/>
        </authorList>
    </citation>
    <scope>NUCLEOTIDE SEQUENCE [LARGE SCALE GENOMIC DNA]</scope>
    <source>
        <strain evidence="7">ST496-2</strain>
    </source>
</reference>
<comment type="caution">
    <text evidence="4">The sequence shown here is derived from an EMBL/GenBank/DDBJ whole genome shotgun (WGS) entry which is preliminary data.</text>
</comment>
<evidence type="ECO:0000313" key="4">
    <source>
        <dbReference type="EMBL" id="PWZ74341.1"/>
    </source>
</evidence>
<reference evidence="4 6" key="1">
    <citation type="journal article" date="2018" name="Vet. Microbiol.">
        <title>Clonal diversity and geographic distribution of methicillin-resistant Staphylococcus pseudintermedius from Australian animals: Discovery of novel sequence types.</title>
        <authorList>
            <person name="Worthing K.A."/>
            <person name="Abraham S."/>
            <person name="Coombs G.W."/>
            <person name="Pang S."/>
            <person name="Saputra S."/>
            <person name="Jordan D."/>
            <person name="Trott D.J."/>
            <person name="Norris J.M."/>
        </authorList>
    </citation>
    <scope>NUCLEOTIDE SEQUENCE [LARGE SCALE GENOMIC DNA]</scope>
    <source>
        <strain evidence="4 6">ST525 1</strain>
    </source>
</reference>
<dbReference type="PANTHER" id="PTHR33594:SF1">
    <property type="entry name" value="HD_PDEASE DOMAIN-CONTAINING PROTEIN"/>
    <property type="match status" value="1"/>
</dbReference>
<dbReference type="EMBL" id="AAXKXX010000016">
    <property type="protein sequence ID" value="EGQ4385391.1"/>
    <property type="molecule type" value="Genomic_DNA"/>
</dbReference>
<evidence type="ECO:0000313" key="5">
    <source>
        <dbReference type="EMBL" id="REA80815.1"/>
    </source>
</evidence>
<proteinExistence type="predicted"/>
<dbReference type="Proteomes" id="UP000246800">
    <property type="component" value="Unassembled WGS sequence"/>
</dbReference>
<dbReference type="InterPro" id="IPR003607">
    <property type="entry name" value="HD/PDEase_dom"/>
</dbReference>
<evidence type="ECO:0000256" key="1">
    <source>
        <dbReference type="SAM" id="MobiDB-lite"/>
    </source>
</evidence>
<dbReference type="InterPro" id="IPR006674">
    <property type="entry name" value="HD_domain"/>
</dbReference>
<accession>A0A161U9W9</accession>
<dbReference type="OrthoDB" id="9797344at2"/>
<dbReference type="Gene3D" id="1.10.472.50">
    <property type="entry name" value="HD-domain/PDEase-like"/>
    <property type="match status" value="1"/>
</dbReference>
<dbReference type="RefSeq" id="WP_014613361.1">
    <property type="nucleotide sequence ID" value="NZ_BAAFHP010000015.1"/>
</dbReference>
<dbReference type="PANTHER" id="PTHR33594">
    <property type="entry name" value="SUPERFAMILY HYDROLASE, PUTATIVE (AFU_ORTHOLOGUE AFUA_1G03035)-RELATED"/>
    <property type="match status" value="1"/>
</dbReference>
<feature type="region of interest" description="Disordered" evidence="1">
    <location>
        <begin position="1"/>
        <end position="20"/>
    </location>
</feature>
<name>A0A161U9W9_STAPS</name>
<dbReference type="Gene3D" id="1.20.58.1910">
    <property type="match status" value="1"/>
</dbReference>
<evidence type="ECO:0000313" key="8">
    <source>
        <dbReference type="Proteomes" id="UP000600220"/>
    </source>
</evidence>
<organism evidence="4 6">
    <name type="scientific">Staphylococcus pseudintermedius</name>
    <dbReference type="NCBI Taxonomy" id="283734"/>
    <lineage>
        <taxon>Bacteria</taxon>
        <taxon>Bacillati</taxon>
        <taxon>Bacillota</taxon>
        <taxon>Bacilli</taxon>
        <taxon>Bacillales</taxon>
        <taxon>Staphylococcaceae</taxon>
        <taxon>Staphylococcus</taxon>
        <taxon>Staphylococcus intermedius group</taxon>
    </lineage>
</organism>
<dbReference type="SUPFAM" id="SSF109604">
    <property type="entry name" value="HD-domain/PDEase-like"/>
    <property type="match status" value="1"/>
</dbReference>
<gene>
    <name evidence="4" type="ORF">DD902_08790</name>
    <name evidence="5" type="ORF">DV961_09455</name>
    <name evidence="3" type="ORF">EGV54_09840</name>
</gene>
<dbReference type="CDD" id="cd00077">
    <property type="entry name" value="HDc"/>
    <property type="match status" value="1"/>
</dbReference>
<evidence type="ECO:0000313" key="3">
    <source>
        <dbReference type="EMBL" id="EGQ4385391.1"/>
    </source>
</evidence>
<dbReference type="eggNOG" id="COG1418">
    <property type="taxonomic scope" value="Bacteria"/>
</dbReference>
<dbReference type="Proteomes" id="UP000256409">
    <property type="component" value="Unassembled WGS sequence"/>
</dbReference>
<protein>
    <submittedName>
        <fullName evidence="4">HD domain-containing protein</fullName>
    </submittedName>
</protein>
<dbReference type="OMA" id="GHDWFHI"/>
<dbReference type="SMART" id="SM00471">
    <property type="entry name" value="HDc"/>
    <property type="match status" value="1"/>
</dbReference>
<reference evidence="3 8" key="4">
    <citation type="submission" date="2018-11" db="EMBL/GenBank/DDBJ databases">
        <authorList>
            <consortium name="Veterinary Laboratory Investigation and Response Network"/>
        </authorList>
    </citation>
    <scope>NUCLEOTIDE SEQUENCE [LARGE SCALE GENOMIC DNA]</scope>
    <source>
        <strain evidence="3 8">SPSE-18-VL-LA-PA-Ryan-0021</strain>
    </source>
</reference>
<dbReference type="Pfam" id="PF01966">
    <property type="entry name" value="HD"/>
    <property type="match status" value="1"/>
</dbReference>
<feature type="domain" description="HD/PDEase" evidence="2">
    <location>
        <begin position="21"/>
        <end position="136"/>
    </location>
</feature>
<dbReference type="EMBL" id="QEIT01000038">
    <property type="protein sequence ID" value="PWZ74341.1"/>
    <property type="molecule type" value="Genomic_DNA"/>
</dbReference>
<dbReference type="Proteomes" id="UP000600220">
    <property type="component" value="Unassembled WGS sequence"/>
</dbReference>
<evidence type="ECO:0000313" key="6">
    <source>
        <dbReference type="Proteomes" id="UP000246800"/>
    </source>
</evidence>
<evidence type="ECO:0000313" key="7">
    <source>
        <dbReference type="Proteomes" id="UP000256409"/>
    </source>
</evidence>
<reference evidence="5" key="2">
    <citation type="journal article" date="2018" name="Vet. Microbiol.">
        <title>Methicillin-resistant staphylococci amongst veterinary personnel, personnel-owned pets, patients and the hospital environment of two small animal veterinary hospitals.</title>
        <authorList>
            <person name="Worthing K.A."/>
            <person name="Brown J."/>
            <person name="Gerber L."/>
            <person name="Abraham S."/>
            <person name="Trott D."/>
            <person name="Norris J.M."/>
        </authorList>
    </citation>
    <scope>NUCLEOTIDE SEQUENCE</scope>
    <source>
        <strain evidence="5">ST496-2</strain>
    </source>
</reference>
<dbReference type="AlphaFoldDB" id="A0A161U9W9"/>
<keyword evidence="8" id="KW-1185">Reference proteome</keyword>
<evidence type="ECO:0000259" key="2">
    <source>
        <dbReference type="SMART" id="SM00471"/>
    </source>
</evidence>
<dbReference type="EMBL" id="QQPC01000065">
    <property type="protein sequence ID" value="REA80815.1"/>
    <property type="molecule type" value="Genomic_DNA"/>
</dbReference>
<sequence>MKQQHIQAAEQYMRKTHQHDSSGHDIAHVLRVRKRALEIAQHYPSADPYHIEMASLLHDTVDDKLVDVKSSRQALFAFFKEQGVSVMDQEAIIYIIDHMSFRKTKKVGTLKTIEAQIVQDADRLDAIGAIGIARTFQFAGHFNEPMWTGTHRLTEMYQLSDIDAVPPSAIKHFFEKLLKLKDLMNTPVAKDMAQQRHDFMESFLQQFFAEWDTEIKRS</sequence>